<organism evidence="2 3">
    <name type="scientific">Lingula anatina</name>
    <name type="common">Brachiopod</name>
    <name type="synonym">Lingula unguis</name>
    <dbReference type="NCBI Taxonomy" id="7574"/>
    <lineage>
        <taxon>Eukaryota</taxon>
        <taxon>Metazoa</taxon>
        <taxon>Spiralia</taxon>
        <taxon>Lophotrochozoa</taxon>
        <taxon>Brachiopoda</taxon>
        <taxon>Linguliformea</taxon>
        <taxon>Lingulata</taxon>
        <taxon>Lingulida</taxon>
        <taxon>Linguloidea</taxon>
        <taxon>Lingulidae</taxon>
        <taxon>Lingula</taxon>
    </lineage>
</organism>
<keyword evidence="2" id="KW-1185">Reference proteome</keyword>
<dbReference type="GeneID" id="106153936"/>
<evidence type="ECO:0000313" key="3">
    <source>
        <dbReference type="RefSeq" id="XP_013383544.1"/>
    </source>
</evidence>
<accession>A0A1S3HET1</accession>
<keyword evidence="1" id="KW-0732">Signal</keyword>
<evidence type="ECO:0000313" key="2">
    <source>
        <dbReference type="Proteomes" id="UP000085678"/>
    </source>
</evidence>
<evidence type="ECO:0000256" key="1">
    <source>
        <dbReference type="SAM" id="SignalP"/>
    </source>
</evidence>
<name>A0A1S3HET1_LINAN</name>
<dbReference type="Gene3D" id="2.10.80.10">
    <property type="entry name" value="Lipase, subunit A"/>
    <property type="match status" value="1"/>
</dbReference>
<dbReference type="AlphaFoldDB" id="A0A1S3HET1"/>
<dbReference type="RefSeq" id="XP_013383544.1">
    <property type="nucleotide sequence ID" value="XM_013528090.1"/>
</dbReference>
<sequence length="157" mass="17376">MKVLIVAVTLFAVSQAQFGIEWNKLPDLFNFGTKAPGTVCKTSEECGDGECCVEDIFGQAALLGKRQLIWPFTKQQGVCKPYRKEGSACHPLHETHLQSSMYKGMYQFSCPCDPTLVCKGEKVQQTFGFVIHTNPTCQVDTETGSGKPDTDKPEEDF</sequence>
<dbReference type="Proteomes" id="UP000085678">
    <property type="component" value="Unplaced"/>
</dbReference>
<proteinExistence type="predicted"/>
<protein>
    <submittedName>
        <fullName evidence="3">Uncharacterized protein LOC106153936</fullName>
    </submittedName>
</protein>
<dbReference type="OMA" id="YCPCEEG"/>
<feature type="signal peptide" evidence="1">
    <location>
        <begin position="1"/>
        <end position="16"/>
    </location>
</feature>
<dbReference type="InParanoid" id="A0A1S3HET1"/>
<reference evidence="3" key="1">
    <citation type="submission" date="2025-08" db="UniProtKB">
        <authorList>
            <consortium name="RefSeq"/>
        </authorList>
    </citation>
    <scope>IDENTIFICATION</scope>
    <source>
        <tissue evidence="3">Gonads</tissue>
    </source>
</reference>
<feature type="chain" id="PRO_5010310064" evidence="1">
    <location>
        <begin position="17"/>
        <end position="157"/>
    </location>
</feature>
<gene>
    <name evidence="3" type="primary">LOC106153936</name>
</gene>
<dbReference type="OrthoDB" id="6075623at2759"/>
<dbReference type="KEGG" id="lak:106153936"/>